<dbReference type="SUPFAM" id="SSF55298">
    <property type="entry name" value="YjgF-like"/>
    <property type="match status" value="1"/>
</dbReference>
<organism evidence="2 3">
    <name type="scientific">Rhodococcus jostii</name>
    <dbReference type="NCBI Taxonomy" id="132919"/>
    <lineage>
        <taxon>Bacteria</taxon>
        <taxon>Bacillati</taxon>
        <taxon>Actinomycetota</taxon>
        <taxon>Actinomycetes</taxon>
        <taxon>Mycobacteriales</taxon>
        <taxon>Nocardiaceae</taxon>
        <taxon>Rhodococcus</taxon>
    </lineage>
</organism>
<dbReference type="Pfam" id="PF01042">
    <property type="entry name" value="Ribonuc_L-PSP"/>
    <property type="match status" value="1"/>
</dbReference>
<gene>
    <name evidence="2" type="ORF">SAMN04490220_2675</name>
</gene>
<dbReference type="GO" id="GO:0005829">
    <property type="term" value="C:cytosol"/>
    <property type="evidence" value="ECO:0007669"/>
    <property type="project" value="TreeGrafter"/>
</dbReference>
<evidence type="ECO:0000256" key="1">
    <source>
        <dbReference type="ARBA" id="ARBA00010552"/>
    </source>
</evidence>
<dbReference type="InterPro" id="IPR035959">
    <property type="entry name" value="RutC-like_sf"/>
</dbReference>
<evidence type="ECO:0000313" key="2">
    <source>
        <dbReference type="EMBL" id="SEC82372.1"/>
    </source>
</evidence>
<proteinExistence type="inferred from homology"/>
<dbReference type="PANTHER" id="PTHR11803:SF58">
    <property type="entry name" value="PROTEIN HMF1-RELATED"/>
    <property type="match status" value="1"/>
</dbReference>
<dbReference type="GO" id="GO:0019239">
    <property type="term" value="F:deaminase activity"/>
    <property type="evidence" value="ECO:0007669"/>
    <property type="project" value="TreeGrafter"/>
</dbReference>
<evidence type="ECO:0000313" key="3">
    <source>
        <dbReference type="Proteomes" id="UP000183407"/>
    </source>
</evidence>
<dbReference type="InterPro" id="IPR006175">
    <property type="entry name" value="YjgF/YER057c/UK114"/>
</dbReference>
<dbReference type="EMBL" id="FNTL01000004">
    <property type="protein sequence ID" value="SEC82372.1"/>
    <property type="molecule type" value="Genomic_DNA"/>
</dbReference>
<protein>
    <submittedName>
        <fullName evidence="2">2-iminobutanoate/2-iminopropanoate deaminase</fullName>
    </submittedName>
</protein>
<dbReference type="AlphaFoldDB" id="A0A1H4VMM9"/>
<dbReference type="OrthoDB" id="9803101at2"/>
<comment type="similarity">
    <text evidence="1">Belongs to the RutC family.</text>
</comment>
<dbReference type="Proteomes" id="UP000183407">
    <property type="component" value="Unassembled WGS sequence"/>
</dbReference>
<dbReference type="PANTHER" id="PTHR11803">
    <property type="entry name" value="2-IMINOBUTANOATE/2-IMINOPROPANOATE DEAMINASE RIDA"/>
    <property type="match status" value="1"/>
</dbReference>
<dbReference type="CDD" id="cd00448">
    <property type="entry name" value="YjgF_YER057c_UK114_family"/>
    <property type="match status" value="1"/>
</dbReference>
<dbReference type="RefSeq" id="WP_073369868.1">
    <property type="nucleotide sequence ID" value="NZ_FNTL01000004.1"/>
</dbReference>
<reference evidence="3" key="1">
    <citation type="submission" date="2016-10" db="EMBL/GenBank/DDBJ databases">
        <authorList>
            <person name="Varghese N."/>
        </authorList>
    </citation>
    <scope>NUCLEOTIDE SEQUENCE [LARGE SCALE GENOMIC DNA]</scope>
    <source>
        <strain evidence="3">DSM 44719</strain>
    </source>
</reference>
<dbReference type="Gene3D" id="3.30.1330.40">
    <property type="entry name" value="RutC-like"/>
    <property type="match status" value="1"/>
</dbReference>
<name>A0A1H4VMM9_RHOJO</name>
<accession>A0A1H4VMM9</accession>
<sequence>MGDTVDVPGVTTGTSPYPSARRMGDLVFVSGQVSFDDDGRVVGTDVVTQTRHSLTRLDRVLAAAGSTLRDIASATVYLTNAADASEFNEEWMRWFGGDHRPARATVVADLLDPRLLVEIQAVAVAVTGHGAEGKEAE</sequence>